<reference evidence="1" key="1">
    <citation type="journal article" date="2021" name="Sci. Rep.">
        <title>Diploid genomic architecture of Nitzschia inconspicua, an elite biomass production diatom.</title>
        <authorList>
            <person name="Oliver A."/>
            <person name="Podell S."/>
            <person name="Pinowska A."/>
            <person name="Traller J.C."/>
            <person name="Smith S.R."/>
            <person name="McClure R."/>
            <person name="Beliaev A."/>
            <person name="Bohutskyi P."/>
            <person name="Hill E.A."/>
            <person name="Rabines A."/>
            <person name="Zheng H."/>
            <person name="Allen L.Z."/>
            <person name="Kuo A."/>
            <person name="Grigoriev I.V."/>
            <person name="Allen A.E."/>
            <person name="Hazlebeck D."/>
            <person name="Allen E.E."/>
        </authorList>
    </citation>
    <scope>NUCLEOTIDE SEQUENCE</scope>
    <source>
        <strain evidence="1">Hildebrandi</strain>
    </source>
</reference>
<proteinExistence type="predicted"/>
<accession>A0A9K3KK49</accession>
<protein>
    <submittedName>
        <fullName evidence="1">Uncharacterized protein</fullName>
    </submittedName>
</protein>
<reference evidence="1" key="2">
    <citation type="submission" date="2021-04" db="EMBL/GenBank/DDBJ databases">
        <authorList>
            <person name="Podell S."/>
        </authorList>
    </citation>
    <scope>NUCLEOTIDE SEQUENCE</scope>
    <source>
        <strain evidence="1">Hildebrandi</strain>
    </source>
</reference>
<gene>
    <name evidence="1" type="ORF">IV203_032701</name>
</gene>
<name>A0A9K3KK49_9STRA</name>
<evidence type="ECO:0000313" key="1">
    <source>
        <dbReference type="EMBL" id="KAG7345170.1"/>
    </source>
</evidence>
<keyword evidence="2" id="KW-1185">Reference proteome</keyword>
<organism evidence="1 2">
    <name type="scientific">Nitzschia inconspicua</name>
    <dbReference type="NCBI Taxonomy" id="303405"/>
    <lineage>
        <taxon>Eukaryota</taxon>
        <taxon>Sar</taxon>
        <taxon>Stramenopiles</taxon>
        <taxon>Ochrophyta</taxon>
        <taxon>Bacillariophyta</taxon>
        <taxon>Bacillariophyceae</taxon>
        <taxon>Bacillariophycidae</taxon>
        <taxon>Bacillariales</taxon>
        <taxon>Bacillariaceae</taxon>
        <taxon>Nitzschia</taxon>
    </lineage>
</organism>
<dbReference type="Proteomes" id="UP000693970">
    <property type="component" value="Unassembled WGS sequence"/>
</dbReference>
<dbReference type="EMBL" id="JAGRRH010000022">
    <property type="protein sequence ID" value="KAG7345170.1"/>
    <property type="molecule type" value="Genomic_DNA"/>
</dbReference>
<dbReference type="AlphaFoldDB" id="A0A9K3KK49"/>
<comment type="caution">
    <text evidence="1">The sequence shown here is derived from an EMBL/GenBank/DDBJ whole genome shotgun (WGS) entry which is preliminary data.</text>
</comment>
<sequence>MLLGKESGLKRMKIVFVCPLFSNEALLQGCAHNKLFRHHPNPKHAQYVEKNIHSKRPLFANQNVKTFPALVMEHITFIQSLMNRYLSSEKNQFISLHHLQYHALALQSTDEGTIEGLKG</sequence>
<dbReference type="OrthoDB" id="54951at2759"/>
<evidence type="ECO:0000313" key="2">
    <source>
        <dbReference type="Proteomes" id="UP000693970"/>
    </source>
</evidence>